<organism evidence="1 2">
    <name type="scientific">Trema orientale</name>
    <name type="common">Charcoal tree</name>
    <name type="synonym">Celtis orientalis</name>
    <dbReference type="NCBI Taxonomy" id="63057"/>
    <lineage>
        <taxon>Eukaryota</taxon>
        <taxon>Viridiplantae</taxon>
        <taxon>Streptophyta</taxon>
        <taxon>Embryophyta</taxon>
        <taxon>Tracheophyta</taxon>
        <taxon>Spermatophyta</taxon>
        <taxon>Magnoliopsida</taxon>
        <taxon>eudicotyledons</taxon>
        <taxon>Gunneridae</taxon>
        <taxon>Pentapetalae</taxon>
        <taxon>rosids</taxon>
        <taxon>fabids</taxon>
        <taxon>Rosales</taxon>
        <taxon>Cannabaceae</taxon>
        <taxon>Trema</taxon>
    </lineage>
</organism>
<proteinExistence type="predicted"/>
<sequence>MHNNLITTCQARPTQPKIAFMTVLCFGDISDRNVKVSGSLSYLTRLMSFTDSQSRARLLLLLLPELNGDCFSFSDKRRVSVIF</sequence>
<comment type="caution">
    <text evidence="1">The sequence shown here is derived from an EMBL/GenBank/DDBJ whole genome shotgun (WGS) entry which is preliminary data.</text>
</comment>
<accession>A0A2P5BVZ3</accession>
<dbReference type="InParanoid" id="A0A2P5BVZ3"/>
<keyword evidence="2" id="KW-1185">Reference proteome</keyword>
<protein>
    <submittedName>
        <fullName evidence="1">Uncharacterized protein</fullName>
    </submittedName>
</protein>
<dbReference type="AlphaFoldDB" id="A0A2P5BVZ3"/>
<evidence type="ECO:0000313" key="2">
    <source>
        <dbReference type="Proteomes" id="UP000237000"/>
    </source>
</evidence>
<gene>
    <name evidence="1" type="ORF">TorRG33x02_306840</name>
</gene>
<reference evidence="2" key="1">
    <citation type="submission" date="2016-06" db="EMBL/GenBank/DDBJ databases">
        <title>Parallel loss of symbiosis genes in relatives of nitrogen-fixing non-legume Parasponia.</title>
        <authorList>
            <person name="Van Velzen R."/>
            <person name="Holmer R."/>
            <person name="Bu F."/>
            <person name="Rutten L."/>
            <person name="Van Zeijl A."/>
            <person name="Liu W."/>
            <person name="Santuari L."/>
            <person name="Cao Q."/>
            <person name="Sharma T."/>
            <person name="Shen D."/>
            <person name="Roswanjaya Y."/>
            <person name="Wardhani T."/>
            <person name="Kalhor M.S."/>
            <person name="Jansen J."/>
            <person name="Van den Hoogen J."/>
            <person name="Gungor B."/>
            <person name="Hartog M."/>
            <person name="Hontelez J."/>
            <person name="Verver J."/>
            <person name="Yang W.-C."/>
            <person name="Schijlen E."/>
            <person name="Repin R."/>
            <person name="Schilthuizen M."/>
            <person name="Schranz E."/>
            <person name="Heidstra R."/>
            <person name="Miyata K."/>
            <person name="Fedorova E."/>
            <person name="Kohlen W."/>
            <person name="Bisseling T."/>
            <person name="Smit S."/>
            <person name="Geurts R."/>
        </authorList>
    </citation>
    <scope>NUCLEOTIDE SEQUENCE [LARGE SCALE GENOMIC DNA]</scope>
    <source>
        <strain evidence="2">cv. RG33-2</strain>
    </source>
</reference>
<dbReference type="Proteomes" id="UP000237000">
    <property type="component" value="Unassembled WGS sequence"/>
</dbReference>
<dbReference type="EMBL" id="JXTC01000451">
    <property type="protein sequence ID" value="PON52970.1"/>
    <property type="molecule type" value="Genomic_DNA"/>
</dbReference>
<name>A0A2P5BVZ3_TREOI</name>
<evidence type="ECO:0000313" key="1">
    <source>
        <dbReference type="EMBL" id="PON52970.1"/>
    </source>
</evidence>